<dbReference type="Proteomes" id="UP001597215">
    <property type="component" value="Unassembled WGS sequence"/>
</dbReference>
<name>A0ABW4MB74_9SPHN</name>
<feature type="compositionally biased region" description="Basic and acidic residues" evidence="1">
    <location>
        <begin position="285"/>
        <end position="300"/>
    </location>
</feature>
<feature type="compositionally biased region" description="Basic and acidic residues" evidence="1">
    <location>
        <begin position="354"/>
        <end position="377"/>
    </location>
</feature>
<dbReference type="RefSeq" id="WP_381510784.1">
    <property type="nucleotide sequence ID" value="NZ_JBHUEL010000002.1"/>
</dbReference>
<proteinExistence type="predicted"/>
<feature type="compositionally biased region" description="Low complexity" evidence="1">
    <location>
        <begin position="302"/>
        <end position="311"/>
    </location>
</feature>
<comment type="caution">
    <text evidence="2">The sequence shown here is derived from an EMBL/GenBank/DDBJ whole genome shotgun (WGS) entry which is preliminary data.</text>
</comment>
<gene>
    <name evidence="2" type="ORF">ACFSAG_01360</name>
</gene>
<feature type="region of interest" description="Disordered" evidence="1">
    <location>
        <begin position="285"/>
        <end position="334"/>
    </location>
</feature>
<protein>
    <submittedName>
        <fullName evidence="2">Uncharacterized protein</fullName>
    </submittedName>
</protein>
<evidence type="ECO:0000313" key="3">
    <source>
        <dbReference type="Proteomes" id="UP001597215"/>
    </source>
</evidence>
<evidence type="ECO:0000313" key="2">
    <source>
        <dbReference type="EMBL" id="MFD1765489.1"/>
    </source>
</evidence>
<feature type="region of interest" description="Disordered" evidence="1">
    <location>
        <begin position="354"/>
        <end position="384"/>
    </location>
</feature>
<feature type="region of interest" description="Disordered" evidence="1">
    <location>
        <begin position="1"/>
        <end position="27"/>
    </location>
</feature>
<reference evidence="3" key="1">
    <citation type="journal article" date="2019" name="Int. J. Syst. Evol. Microbiol.">
        <title>The Global Catalogue of Microorganisms (GCM) 10K type strain sequencing project: providing services to taxonomists for standard genome sequencing and annotation.</title>
        <authorList>
            <consortium name="The Broad Institute Genomics Platform"/>
            <consortium name="The Broad Institute Genome Sequencing Center for Infectious Disease"/>
            <person name="Wu L."/>
            <person name="Ma J."/>
        </authorList>
    </citation>
    <scope>NUCLEOTIDE SEQUENCE [LARGE SCALE GENOMIC DNA]</scope>
    <source>
        <strain evidence="3">CGMCC 1.12449</strain>
    </source>
</reference>
<organism evidence="2 3">
    <name type="scientific">Sphingorhabdus buctiana</name>
    <dbReference type="NCBI Taxonomy" id="1508805"/>
    <lineage>
        <taxon>Bacteria</taxon>
        <taxon>Pseudomonadati</taxon>
        <taxon>Pseudomonadota</taxon>
        <taxon>Alphaproteobacteria</taxon>
        <taxon>Sphingomonadales</taxon>
        <taxon>Sphingomonadaceae</taxon>
        <taxon>Sphingorhabdus</taxon>
    </lineage>
</organism>
<evidence type="ECO:0000256" key="1">
    <source>
        <dbReference type="SAM" id="MobiDB-lite"/>
    </source>
</evidence>
<keyword evidence="3" id="KW-1185">Reference proteome</keyword>
<accession>A0ABW4MB74</accession>
<dbReference type="EMBL" id="JBHUEL010000002">
    <property type="protein sequence ID" value="MFD1765489.1"/>
    <property type="molecule type" value="Genomic_DNA"/>
</dbReference>
<sequence length="384" mass="42755">MAKALLPPNQEPTPEPTPFEIDPEDLPPALEFTPVPRKRLRSNGLNPMRQRAFIAYLSVNGSVEMSATAIGASDSALYNLKRAEGAESFAAAWDSAIEMGARRVLDTLMDHAIHGTPEKLIKNGEVILERRKFNTRAMMWIVQQRFPELYGGNLNLSGRPANSLPHGIQKLKEEWRKEWEEEAAQKAEAARAEAEAARTDQAATITRLLQQYQAKVREEYFHRSEGNILAADFALRQLAMIEVVLDVGGASYDMIKAHFHNAPHGGPWSTPISRALEDARHAAWEKASAEAMRQRAREEAEAATGQGAAQGITDPARPAIEPYTRPRRPFYLNEADMEKDEAARARIIWSPGNHHERAAAESEWRANRQVESAKPEGDTFLPAG</sequence>